<accession>A0A2G5CU51</accession>
<evidence type="ECO:0000313" key="2">
    <source>
        <dbReference type="EMBL" id="PIA37352.1"/>
    </source>
</evidence>
<protein>
    <submittedName>
        <fullName evidence="1">Uncharacterized protein</fullName>
    </submittedName>
</protein>
<proteinExistence type="predicted"/>
<evidence type="ECO:0000313" key="1">
    <source>
        <dbReference type="EMBL" id="PIA34805.1"/>
    </source>
</evidence>
<dbReference type="EMBL" id="KZ305054">
    <property type="protein sequence ID" value="PIA34805.1"/>
    <property type="molecule type" value="Genomic_DNA"/>
</dbReference>
<dbReference type="EMBL" id="KZ305035">
    <property type="protein sequence ID" value="PIA43729.1"/>
    <property type="molecule type" value="Genomic_DNA"/>
</dbReference>
<reference evidence="1 4" key="1">
    <citation type="submission" date="2017-09" db="EMBL/GenBank/DDBJ databases">
        <title>WGS assembly of Aquilegia coerulea Goldsmith.</title>
        <authorList>
            <person name="Hodges S."/>
            <person name="Kramer E."/>
            <person name="Nordborg M."/>
            <person name="Tomkins J."/>
            <person name="Borevitz J."/>
            <person name="Derieg N."/>
            <person name="Yan J."/>
            <person name="Mihaltcheva S."/>
            <person name="Hayes R.D."/>
            <person name="Rokhsar D."/>
        </authorList>
    </citation>
    <scope>NUCLEOTIDE SEQUENCE [LARGE SCALE GENOMIC DNA]</scope>
    <source>
        <strain evidence="4">cv. Goldsmith</strain>
    </source>
</reference>
<sequence length="71" mass="8345">MKNKKFNIFSALVYSPDCNPIELHIKYFNKIYIIRIQLSAISTDEHMIAESISTTHLFYIISLIWFTIHPA</sequence>
<gene>
    <name evidence="3" type="ORF">AQUCO_01800054v1</name>
    <name evidence="2" type="ORF">AQUCO_03000150v1</name>
    <name evidence="1" type="ORF">AQUCO_03700228v1</name>
</gene>
<name>A0A2G5CU51_AQUCA</name>
<dbReference type="Proteomes" id="UP000230069">
    <property type="component" value="Unassembled WGS sequence"/>
</dbReference>
<dbReference type="AlphaFoldDB" id="A0A2G5CU51"/>
<evidence type="ECO:0000313" key="3">
    <source>
        <dbReference type="EMBL" id="PIA43729.1"/>
    </source>
</evidence>
<evidence type="ECO:0000313" key="4">
    <source>
        <dbReference type="Proteomes" id="UP000230069"/>
    </source>
</evidence>
<keyword evidence="4" id="KW-1185">Reference proteome</keyword>
<organism evidence="1 4">
    <name type="scientific">Aquilegia coerulea</name>
    <name type="common">Rocky mountain columbine</name>
    <dbReference type="NCBI Taxonomy" id="218851"/>
    <lineage>
        <taxon>Eukaryota</taxon>
        <taxon>Viridiplantae</taxon>
        <taxon>Streptophyta</taxon>
        <taxon>Embryophyta</taxon>
        <taxon>Tracheophyta</taxon>
        <taxon>Spermatophyta</taxon>
        <taxon>Magnoliopsida</taxon>
        <taxon>Ranunculales</taxon>
        <taxon>Ranunculaceae</taxon>
        <taxon>Thalictroideae</taxon>
        <taxon>Aquilegia</taxon>
    </lineage>
</organism>
<dbReference type="EMBL" id="KZ305047">
    <property type="protein sequence ID" value="PIA37352.1"/>
    <property type="molecule type" value="Genomic_DNA"/>
</dbReference>